<dbReference type="GO" id="GO:0006310">
    <property type="term" value="P:DNA recombination"/>
    <property type="evidence" value="ECO:0007669"/>
    <property type="project" value="UniProtKB-KW"/>
</dbReference>
<dbReference type="InterPro" id="IPR013762">
    <property type="entry name" value="Integrase-like_cat_sf"/>
</dbReference>
<dbReference type="HOGENOM" id="CLU_027562_17_1_11"/>
<sequence>MRGSVKKTRGGTWYYVVDLGPDPTSGKRRQERKRGFRIKDDAEDALTERLAEIRQGVHVDRSVTVAAYLRDWIDAKEAAGLRAKTVKGYRQHIDTHLVPHLGHIKLRDLRATHIEKMLREIAKPPKQPAPNEKIATGKHRKLKPLSASSIRRVHATLSSALGAAKRKRLISFNAAADSDRPAATRPKVRPWEPHDLGLFLDHAASERFGPMYEVAALTGLRRGELCGMRWDDLDFERSVFVVRQQLVVVSSAGIACPYCQGQHKQFRFSTPKTASGEARIVDLDAATVGVLMAQRLAQDAEREEWGDLYVDHGLVFAREDGNPTPPDDVTERFNKLTDDLGLRRIRLHDLRHGQASLMLAAGVEMAVVSKRLGHSRHAFTSDTYSHLLGGVGASAAEKAAALVPRAGRPKAAPEGASQEAGDQSVITALGKASETKIPQLRNTV</sequence>
<dbReference type="InterPro" id="IPR050090">
    <property type="entry name" value="Tyrosine_recombinase_XerCD"/>
</dbReference>
<evidence type="ECO:0008006" key="9">
    <source>
        <dbReference type="Google" id="ProtNLM"/>
    </source>
</evidence>
<evidence type="ECO:0000256" key="1">
    <source>
        <dbReference type="ARBA" id="ARBA00022908"/>
    </source>
</evidence>
<dbReference type="Pfam" id="PF14659">
    <property type="entry name" value="Phage_int_SAM_3"/>
    <property type="match status" value="1"/>
</dbReference>
<gene>
    <name evidence="7" type="ORF">HMPREF9336_02648</name>
</gene>
<dbReference type="eggNOG" id="COG0582">
    <property type="taxonomic scope" value="Bacteria"/>
</dbReference>
<evidence type="ECO:0000256" key="3">
    <source>
        <dbReference type="ARBA" id="ARBA00023172"/>
    </source>
</evidence>
<accession>E5XT26</accession>
<dbReference type="InterPro" id="IPR028259">
    <property type="entry name" value="AP2-like_int_N"/>
</dbReference>
<dbReference type="GO" id="GO:0003677">
    <property type="term" value="F:DNA binding"/>
    <property type="evidence" value="ECO:0007669"/>
    <property type="project" value="UniProtKB-UniRule"/>
</dbReference>
<dbReference type="PANTHER" id="PTHR30349">
    <property type="entry name" value="PHAGE INTEGRASE-RELATED"/>
    <property type="match status" value="1"/>
</dbReference>
<dbReference type="Gene3D" id="1.10.443.10">
    <property type="entry name" value="Intergrase catalytic core"/>
    <property type="match status" value="1"/>
</dbReference>
<dbReference type="Gene3D" id="1.10.150.130">
    <property type="match status" value="1"/>
</dbReference>
<comment type="caution">
    <text evidence="7">The sequence shown here is derived from an EMBL/GenBank/DDBJ whole genome shotgun (WGS) entry which is preliminary data.</text>
</comment>
<dbReference type="PROSITE" id="PS51900">
    <property type="entry name" value="CB"/>
    <property type="match status" value="1"/>
</dbReference>
<reference evidence="7 8" key="1">
    <citation type="journal article" date="2011" name="Stand. Genomic Sci.">
        <title>High quality draft genome sequence of Segniliparus rugosus CDC 945(T)= (ATCC BAA-974(T)).</title>
        <authorList>
            <person name="Earl A.M."/>
            <person name="Desjardins C.A."/>
            <person name="Fitzgerald M.G."/>
            <person name="Arachchi H.M."/>
            <person name="Zeng Q."/>
            <person name="Mehta T."/>
            <person name="Griggs A."/>
            <person name="Birren B.W."/>
            <person name="Toney N.C."/>
            <person name="Carr J."/>
            <person name="Posey J."/>
            <person name="Butler W.R."/>
        </authorList>
    </citation>
    <scope>NUCLEOTIDE SEQUENCE [LARGE SCALE GENOMIC DNA]</scope>
    <source>
        <strain evidence="8">ATCC BAA-974 / DSM 45345 / CCUG 50838 / CIP 108380 / JCM 13579 / CDC 945</strain>
    </source>
</reference>
<dbReference type="CDD" id="cd01189">
    <property type="entry name" value="INT_ICEBs1_C_like"/>
    <property type="match status" value="1"/>
</dbReference>
<proteinExistence type="predicted"/>
<evidence type="ECO:0000259" key="5">
    <source>
        <dbReference type="PROSITE" id="PS51898"/>
    </source>
</evidence>
<evidence type="ECO:0000256" key="4">
    <source>
        <dbReference type="PROSITE-ProRule" id="PRU01248"/>
    </source>
</evidence>
<dbReference type="PANTHER" id="PTHR30349:SF91">
    <property type="entry name" value="INTA PROTEIN"/>
    <property type="match status" value="1"/>
</dbReference>
<keyword evidence="3" id="KW-0233">DNA recombination</keyword>
<evidence type="ECO:0000313" key="8">
    <source>
        <dbReference type="Proteomes" id="UP000004816"/>
    </source>
</evidence>
<keyword evidence="8" id="KW-1185">Reference proteome</keyword>
<dbReference type="Pfam" id="PF14657">
    <property type="entry name" value="Arm-DNA-bind_4"/>
    <property type="match status" value="1"/>
</dbReference>
<dbReference type="InterPro" id="IPR004107">
    <property type="entry name" value="Integrase_SAM-like_N"/>
</dbReference>
<evidence type="ECO:0000313" key="7">
    <source>
        <dbReference type="EMBL" id="EFV12497.1"/>
    </source>
</evidence>
<dbReference type="AlphaFoldDB" id="E5XT26"/>
<name>E5XT26_SEGRC</name>
<feature type="domain" description="Tyr recombinase" evidence="5">
    <location>
        <begin position="184"/>
        <end position="397"/>
    </location>
</feature>
<dbReference type="GO" id="GO:0015074">
    <property type="term" value="P:DNA integration"/>
    <property type="evidence" value="ECO:0007669"/>
    <property type="project" value="UniProtKB-KW"/>
</dbReference>
<dbReference type="InterPro" id="IPR044068">
    <property type="entry name" value="CB"/>
</dbReference>
<dbReference type="RefSeq" id="WP_007471151.1">
    <property type="nucleotide sequence ID" value="NZ_KI391953.1"/>
</dbReference>
<dbReference type="Pfam" id="PF00589">
    <property type="entry name" value="Phage_integrase"/>
    <property type="match status" value="1"/>
</dbReference>
<organism evidence="7 8">
    <name type="scientific">Segniliparus rugosus (strain ATCC BAA-974 / DSM 45345 / CCUG 50838 / CIP 108380 / JCM 13579 / CDC 945)</name>
    <dbReference type="NCBI Taxonomy" id="679197"/>
    <lineage>
        <taxon>Bacteria</taxon>
        <taxon>Bacillati</taxon>
        <taxon>Actinomycetota</taxon>
        <taxon>Actinomycetes</taxon>
        <taxon>Mycobacteriales</taxon>
        <taxon>Segniliparaceae</taxon>
        <taxon>Segniliparus</taxon>
    </lineage>
</organism>
<evidence type="ECO:0000256" key="2">
    <source>
        <dbReference type="ARBA" id="ARBA00023125"/>
    </source>
</evidence>
<evidence type="ECO:0000259" key="6">
    <source>
        <dbReference type="PROSITE" id="PS51900"/>
    </source>
</evidence>
<protein>
    <recommendedName>
        <fullName evidence="9">Site-specific integrase</fullName>
    </recommendedName>
</protein>
<dbReference type="Proteomes" id="UP000004816">
    <property type="component" value="Unassembled WGS sequence"/>
</dbReference>
<feature type="domain" description="Core-binding (CB)" evidence="6">
    <location>
        <begin position="63"/>
        <end position="165"/>
    </location>
</feature>
<keyword evidence="2 4" id="KW-0238">DNA-binding</keyword>
<keyword evidence="1" id="KW-0229">DNA integration</keyword>
<dbReference type="STRING" id="679197.HMPREF9336_02648"/>
<dbReference type="InterPro" id="IPR002104">
    <property type="entry name" value="Integrase_catalytic"/>
</dbReference>
<dbReference type="InterPro" id="IPR011010">
    <property type="entry name" value="DNA_brk_join_enz"/>
</dbReference>
<dbReference type="InterPro" id="IPR010998">
    <property type="entry name" value="Integrase_recombinase_N"/>
</dbReference>
<dbReference type="PROSITE" id="PS51898">
    <property type="entry name" value="TYR_RECOMBINASE"/>
    <property type="match status" value="1"/>
</dbReference>
<dbReference type="SUPFAM" id="SSF56349">
    <property type="entry name" value="DNA breaking-rejoining enzymes"/>
    <property type="match status" value="1"/>
</dbReference>
<dbReference type="OrthoDB" id="4326943at2"/>
<dbReference type="EMBL" id="ACZI02000002">
    <property type="protein sequence ID" value="EFV12497.1"/>
    <property type="molecule type" value="Genomic_DNA"/>
</dbReference>